<name>A0A1T5JTD0_9MICO</name>
<dbReference type="Pfam" id="PF09407">
    <property type="entry name" value="AbiEi_1"/>
    <property type="match status" value="1"/>
</dbReference>
<dbReference type="EMBL" id="FUZP01000001">
    <property type="protein sequence ID" value="SKC54687.1"/>
    <property type="molecule type" value="Genomic_DNA"/>
</dbReference>
<evidence type="ECO:0000313" key="2">
    <source>
        <dbReference type="EMBL" id="SKC54687.1"/>
    </source>
</evidence>
<keyword evidence="3" id="KW-1185">Reference proteome</keyword>
<dbReference type="InterPro" id="IPR018547">
    <property type="entry name" value="AbiEi_C"/>
</dbReference>
<dbReference type="AlphaFoldDB" id="A0A1T5JTD0"/>
<proteinExistence type="predicted"/>
<evidence type="ECO:0000313" key="3">
    <source>
        <dbReference type="Proteomes" id="UP000190857"/>
    </source>
</evidence>
<sequence>MRTVRGVDLVNLYRNPAKELGRLAKTGALKKLARGIYTAVPDTFDAETWTPLLNDAGMAVATALDGARVPVLMGIGAARFHHAVPREIGTTVIAVPTQRRAMELPMGRVRFVKRDVNALDARLEAADLGQILVTTPEQTVYDLLTRPELGTTPRETYAAVEALRPQIDSARFHALVAKKRRNAAVLEFQQALDRRTR</sequence>
<evidence type="ECO:0000259" key="1">
    <source>
        <dbReference type="Pfam" id="PF09407"/>
    </source>
</evidence>
<feature type="domain" description="AbiEi antitoxin C-terminal" evidence="1">
    <location>
        <begin position="74"/>
        <end position="179"/>
    </location>
</feature>
<dbReference type="Proteomes" id="UP000190857">
    <property type="component" value="Unassembled WGS sequence"/>
</dbReference>
<gene>
    <name evidence="2" type="ORF">SAMN06309945_1847</name>
</gene>
<organism evidence="2 3">
    <name type="scientific">Okibacterium fritillariae</name>
    <dbReference type="NCBI Taxonomy" id="123320"/>
    <lineage>
        <taxon>Bacteria</taxon>
        <taxon>Bacillati</taxon>
        <taxon>Actinomycetota</taxon>
        <taxon>Actinomycetes</taxon>
        <taxon>Micrococcales</taxon>
        <taxon>Microbacteriaceae</taxon>
        <taxon>Okibacterium</taxon>
    </lineage>
</organism>
<protein>
    <submittedName>
        <fullName evidence="2">Transcriptional regulator, AbiEi antitoxin, Type IV TA system</fullName>
    </submittedName>
</protein>
<dbReference type="OrthoDB" id="5055735at2"/>
<accession>A0A1T5JTD0</accession>
<reference evidence="2 3" key="1">
    <citation type="submission" date="2017-02" db="EMBL/GenBank/DDBJ databases">
        <authorList>
            <person name="Peterson S.W."/>
        </authorList>
    </citation>
    <scope>NUCLEOTIDE SEQUENCE [LARGE SCALE GENOMIC DNA]</scope>
    <source>
        <strain evidence="2 3">VKM Ac-2059</strain>
    </source>
</reference>
<dbReference type="RefSeq" id="WP_159449509.1">
    <property type="nucleotide sequence ID" value="NZ_FUZP01000001.1"/>
</dbReference>